<dbReference type="STRING" id="37927.SA2016_0179"/>
<dbReference type="SUPFAM" id="SSF51735">
    <property type="entry name" value="NAD(P)-binding Rossmann-fold domains"/>
    <property type="match status" value="1"/>
</dbReference>
<dbReference type="EMBL" id="CP014518">
    <property type="protein sequence ID" value="AMM30880.1"/>
    <property type="molecule type" value="Genomic_DNA"/>
</dbReference>
<sequence length="377" mass="40435">MTVLRIGVVGLGAIAQSVHLPLLSRRWDLFEIAAVADASPSLRASIGEQYGIGPGHRHESLAALLDSESLDAVVLLTSGSHGTDALAAIRQGVPVLCEKPLAYSVREAEELRAAEEAQGRPMLLLGYMKEYDPAVLALGSTLPPAEGVRYVGVEVLHPSGASQLAYANLRPAAGDVPAEALARFRDADRTHLDAALGGEAPDLARRLYANVVLGSLIHDIALVRSLFGPLRTVEAVRHWAPQDDPGSIEVAGTLGSGARFHLNWHYMADYPEYRETVTVHHTEGSAELTFGVPYLLNSPTRLRTVEREGAGVVVRERNDVTEAFETEWEAFHAMVTQKQPPPTGIPEGTTDLRTAQKIMRVLLDGMGMEAAGEVAGA</sequence>
<dbReference type="Proteomes" id="UP000070134">
    <property type="component" value="Chromosome"/>
</dbReference>
<dbReference type="Gene3D" id="3.30.360.10">
    <property type="entry name" value="Dihydrodipicolinate Reductase, domain 2"/>
    <property type="match status" value="1"/>
</dbReference>
<dbReference type="OrthoDB" id="256869at2"/>
<evidence type="ECO:0000313" key="2">
    <source>
        <dbReference type="EMBL" id="AMM30880.1"/>
    </source>
</evidence>
<dbReference type="AlphaFoldDB" id="A0A126ZUR0"/>
<organism evidence="2 3">
    <name type="scientific">Sinomonas atrocyanea</name>
    <dbReference type="NCBI Taxonomy" id="37927"/>
    <lineage>
        <taxon>Bacteria</taxon>
        <taxon>Bacillati</taxon>
        <taxon>Actinomycetota</taxon>
        <taxon>Actinomycetes</taxon>
        <taxon>Micrococcales</taxon>
        <taxon>Micrococcaceae</taxon>
        <taxon>Sinomonas</taxon>
    </lineage>
</organism>
<gene>
    <name evidence="2" type="ORF">SA2016_0179</name>
</gene>
<dbReference type="InterPro" id="IPR051317">
    <property type="entry name" value="Gfo/Idh/MocA_oxidoreduct"/>
</dbReference>
<feature type="domain" description="Gfo/Idh/MocA-like oxidoreductase N-terminal" evidence="1">
    <location>
        <begin position="4"/>
        <end position="121"/>
    </location>
</feature>
<dbReference type="KEGG" id="satk:SA2016_0179"/>
<evidence type="ECO:0000259" key="1">
    <source>
        <dbReference type="Pfam" id="PF01408"/>
    </source>
</evidence>
<keyword evidence="3" id="KW-1185">Reference proteome</keyword>
<evidence type="ECO:0000313" key="3">
    <source>
        <dbReference type="Proteomes" id="UP000070134"/>
    </source>
</evidence>
<proteinExistence type="predicted"/>
<reference evidence="2 3" key="1">
    <citation type="submission" date="2016-02" db="EMBL/GenBank/DDBJ databases">
        <title>Complete genome of Sinomonas atrocyanea KCTC 3377.</title>
        <authorList>
            <person name="Kim K.M."/>
        </authorList>
    </citation>
    <scope>NUCLEOTIDE SEQUENCE [LARGE SCALE GENOMIC DNA]</scope>
    <source>
        <strain evidence="2 3">KCTC 3377</strain>
    </source>
</reference>
<dbReference type="InterPro" id="IPR036291">
    <property type="entry name" value="NAD(P)-bd_dom_sf"/>
</dbReference>
<dbReference type="SUPFAM" id="SSF55347">
    <property type="entry name" value="Glyceraldehyde-3-phosphate dehydrogenase-like, C-terminal domain"/>
    <property type="match status" value="1"/>
</dbReference>
<protein>
    <recommendedName>
        <fullName evidence="1">Gfo/Idh/MocA-like oxidoreductase N-terminal domain-containing protein</fullName>
    </recommendedName>
</protein>
<name>A0A126ZUR0_9MICC</name>
<dbReference type="RefSeq" id="WP_066494377.1">
    <property type="nucleotide sequence ID" value="NZ_BJMO01000062.1"/>
</dbReference>
<dbReference type="GO" id="GO:0000166">
    <property type="term" value="F:nucleotide binding"/>
    <property type="evidence" value="ECO:0007669"/>
    <property type="project" value="InterPro"/>
</dbReference>
<dbReference type="PANTHER" id="PTHR43708">
    <property type="entry name" value="CONSERVED EXPRESSED OXIDOREDUCTASE (EUROFUNG)"/>
    <property type="match status" value="1"/>
</dbReference>
<dbReference type="Pfam" id="PF01408">
    <property type="entry name" value="GFO_IDH_MocA"/>
    <property type="match status" value="1"/>
</dbReference>
<dbReference type="PANTHER" id="PTHR43708:SF4">
    <property type="entry name" value="OXIDOREDUCTASE YCEM-RELATED"/>
    <property type="match status" value="1"/>
</dbReference>
<dbReference type="InterPro" id="IPR000683">
    <property type="entry name" value="Gfo/Idh/MocA-like_OxRdtase_N"/>
</dbReference>
<dbReference type="Gene3D" id="3.40.50.720">
    <property type="entry name" value="NAD(P)-binding Rossmann-like Domain"/>
    <property type="match status" value="1"/>
</dbReference>
<accession>A0A126ZUR0</accession>